<dbReference type="InterPro" id="IPR006145">
    <property type="entry name" value="PsdUridine_synth_RsuA/RluA"/>
</dbReference>
<keyword evidence="2 6" id="KW-0694">RNA-binding</keyword>
<dbReference type="InterPro" id="IPR050343">
    <property type="entry name" value="RsuA_PseudoU_synthase"/>
</dbReference>
<dbReference type="InterPro" id="IPR020094">
    <property type="entry name" value="TruA/RsuA/RluB/E/F_N"/>
</dbReference>
<evidence type="ECO:0000256" key="1">
    <source>
        <dbReference type="ARBA" id="ARBA00008348"/>
    </source>
</evidence>
<dbReference type="AlphaFoldDB" id="A0A9X2HVL2"/>
<dbReference type="EC" id="5.4.99.-" evidence="7"/>
<dbReference type="RefSeq" id="WP_253967253.1">
    <property type="nucleotide sequence ID" value="NZ_JAMFTH010000001.1"/>
</dbReference>
<comment type="catalytic activity">
    <reaction evidence="4">
        <text>uridine(516) in 16S rRNA = pseudouridine(516) in 16S rRNA</text>
        <dbReference type="Rhea" id="RHEA:38867"/>
        <dbReference type="Rhea" id="RHEA-COMP:10089"/>
        <dbReference type="Rhea" id="RHEA-COMP:10090"/>
        <dbReference type="ChEBI" id="CHEBI:65314"/>
        <dbReference type="ChEBI" id="CHEBI:65315"/>
        <dbReference type="EC" id="5.4.99.19"/>
    </reaction>
</comment>
<keyword evidence="10" id="KW-1185">Reference proteome</keyword>
<gene>
    <name evidence="9" type="ORF">M6D89_06730</name>
</gene>
<proteinExistence type="inferred from homology"/>
<comment type="similarity">
    <text evidence="1 7">Belongs to the pseudouridine synthase RsuA family.</text>
</comment>
<dbReference type="Pfam" id="PF00849">
    <property type="entry name" value="PseudoU_synth_2"/>
    <property type="match status" value="1"/>
</dbReference>
<dbReference type="GO" id="GO:0160136">
    <property type="term" value="F:16S rRNA pseudouridine(516) synthase activity"/>
    <property type="evidence" value="ECO:0007669"/>
    <property type="project" value="UniProtKB-EC"/>
</dbReference>
<evidence type="ECO:0000313" key="10">
    <source>
        <dbReference type="Proteomes" id="UP001139319"/>
    </source>
</evidence>
<evidence type="ECO:0000313" key="9">
    <source>
        <dbReference type="EMBL" id="MCP8898990.1"/>
    </source>
</evidence>
<dbReference type="InterPro" id="IPR042092">
    <property type="entry name" value="PsdUridine_s_RsuA/RluB/E/F_cat"/>
</dbReference>
<feature type="domain" description="Pseudouridine synthase RsuA/RluA-like" evidence="8">
    <location>
        <begin position="66"/>
        <end position="194"/>
    </location>
</feature>
<accession>A0A9X2HVL2</accession>
<sequence>MKSTSHRLDRFISQRSVHSRSDVRLLLAQKRIWVDDAVADSISQRVTQFSHVVLDGVCLNDKQPVYLMLNKPKGVASATWDDQHRTVMDFIDHPQKTDFHIVGRLDFNTTGLMLLTNDGAWSRRISLPQTKLSKTYKVTLAEPLTEQYVAAFKAGIYFAYEDITTQPAHLEILTDYTARLTLVEGKYHQVKRMFGFFDNQVLALHRDSVGPFKLDKLVPGEWRALKKEEATLV</sequence>
<dbReference type="PANTHER" id="PTHR47683">
    <property type="entry name" value="PSEUDOURIDINE SYNTHASE FAMILY PROTEIN-RELATED"/>
    <property type="match status" value="1"/>
</dbReference>
<evidence type="ECO:0000256" key="5">
    <source>
        <dbReference type="ARBA" id="ARBA00037590"/>
    </source>
</evidence>
<dbReference type="CDD" id="cd02553">
    <property type="entry name" value="PseudoU_synth_RsuA"/>
    <property type="match status" value="1"/>
</dbReference>
<dbReference type="Gene3D" id="3.10.290.10">
    <property type="entry name" value="RNA-binding S4 domain"/>
    <property type="match status" value="1"/>
</dbReference>
<comment type="function">
    <text evidence="5">Responsible for synthesis of pseudouridine from uracil-516 in 16S ribosomal RNA.</text>
</comment>
<dbReference type="InterPro" id="IPR036986">
    <property type="entry name" value="S4_RNA-bd_sf"/>
</dbReference>
<dbReference type="InterPro" id="IPR020103">
    <property type="entry name" value="PsdUridine_synth_cat_dom_sf"/>
</dbReference>
<evidence type="ECO:0000256" key="2">
    <source>
        <dbReference type="ARBA" id="ARBA00022884"/>
    </source>
</evidence>
<reference evidence="9" key="1">
    <citation type="submission" date="2022-05" db="EMBL/GenBank/DDBJ databases">
        <authorList>
            <person name="Sun H.-N."/>
        </authorList>
    </citation>
    <scope>NUCLEOTIDE SEQUENCE</scope>
    <source>
        <strain evidence="9">HB14</strain>
    </source>
</reference>
<dbReference type="InterPro" id="IPR000748">
    <property type="entry name" value="PsdUridine_synth_RsuA/RluB/E/F"/>
</dbReference>
<organism evidence="9 10">
    <name type="scientific">Gilvimarinus xylanilyticus</name>
    <dbReference type="NCBI Taxonomy" id="2944139"/>
    <lineage>
        <taxon>Bacteria</taxon>
        <taxon>Pseudomonadati</taxon>
        <taxon>Pseudomonadota</taxon>
        <taxon>Gammaproteobacteria</taxon>
        <taxon>Cellvibrionales</taxon>
        <taxon>Cellvibrionaceae</taxon>
        <taxon>Gilvimarinus</taxon>
    </lineage>
</organism>
<dbReference type="Proteomes" id="UP001139319">
    <property type="component" value="Unassembled WGS sequence"/>
</dbReference>
<keyword evidence="3 7" id="KW-0413">Isomerase</keyword>
<dbReference type="PROSITE" id="PS50889">
    <property type="entry name" value="S4"/>
    <property type="match status" value="1"/>
</dbReference>
<dbReference type="PANTHER" id="PTHR47683:SF4">
    <property type="entry name" value="PSEUDOURIDINE SYNTHASE"/>
    <property type="match status" value="1"/>
</dbReference>
<evidence type="ECO:0000256" key="6">
    <source>
        <dbReference type="PROSITE-ProRule" id="PRU00182"/>
    </source>
</evidence>
<evidence type="ECO:0000256" key="3">
    <source>
        <dbReference type="ARBA" id="ARBA00023235"/>
    </source>
</evidence>
<evidence type="ECO:0000259" key="8">
    <source>
        <dbReference type="Pfam" id="PF00849"/>
    </source>
</evidence>
<evidence type="ECO:0000256" key="4">
    <source>
        <dbReference type="ARBA" id="ARBA00036749"/>
    </source>
</evidence>
<protein>
    <recommendedName>
        <fullName evidence="7">Pseudouridine synthase</fullName>
        <ecNumber evidence="7">5.4.99.-</ecNumber>
    </recommendedName>
</protein>
<dbReference type="EMBL" id="JAMFTH010000001">
    <property type="protein sequence ID" value="MCP8898990.1"/>
    <property type="molecule type" value="Genomic_DNA"/>
</dbReference>
<dbReference type="GO" id="GO:0003723">
    <property type="term" value="F:RNA binding"/>
    <property type="evidence" value="ECO:0007669"/>
    <property type="project" value="UniProtKB-KW"/>
</dbReference>
<name>A0A9X2HVL2_9GAMM</name>
<dbReference type="PROSITE" id="PS01149">
    <property type="entry name" value="PSI_RSU"/>
    <property type="match status" value="1"/>
</dbReference>
<dbReference type="SUPFAM" id="SSF55174">
    <property type="entry name" value="Alpha-L RNA-binding motif"/>
    <property type="match status" value="1"/>
</dbReference>
<dbReference type="SUPFAM" id="SSF55120">
    <property type="entry name" value="Pseudouridine synthase"/>
    <property type="match status" value="1"/>
</dbReference>
<dbReference type="GO" id="GO:0006364">
    <property type="term" value="P:rRNA processing"/>
    <property type="evidence" value="ECO:0007669"/>
    <property type="project" value="UniProtKB-ARBA"/>
</dbReference>
<dbReference type="Gene3D" id="3.30.70.1560">
    <property type="entry name" value="Alpha-L RNA-binding motif"/>
    <property type="match status" value="1"/>
</dbReference>
<evidence type="ECO:0000256" key="7">
    <source>
        <dbReference type="RuleBase" id="RU003887"/>
    </source>
</evidence>
<reference evidence="9" key="2">
    <citation type="submission" date="2023-01" db="EMBL/GenBank/DDBJ databases">
        <title>Gilvimarinus xylanilyticus HB14 isolated from Caulerpa lentillifera aquaculture base in Hainan, China.</title>
        <authorList>
            <person name="Zhang Y.-J."/>
        </authorList>
    </citation>
    <scope>NUCLEOTIDE SEQUENCE</scope>
    <source>
        <strain evidence="9">HB14</strain>
    </source>
</reference>
<dbReference type="InterPro" id="IPR018496">
    <property type="entry name" value="PsdUridine_synth_RsuA/RluB_CS"/>
</dbReference>
<comment type="caution">
    <text evidence="9">The sequence shown here is derived from an EMBL/GenBank/DDBJ whole genome shotgun (WGS) entry which is preliminary data.</text>
</comment>
<dbReference type="GO" id="GO:0001522">
    <property type="term" value="P:pseudouridine synthesis"/>
    <property type="evidence" value="ECO:0007669"/>
    <property type="project" value="InterPro"/>
</dbReference>
<dbReference type="Gene3D" id="3.30.70.580">
    <property type="entry name" value="Pseudouridine synthase I, catalytic domain, N-terminal subdomain"/>
    <property type="match status" value="1"/>
</dbReference>
<dbReference type="NCBIfam" id="TIGR00093">
    <property type="entry name" value="pseudouridine synthase"/>
    <property type="match status" value="1"/>
</dbReference>